<feature type="region of interest" description="Disordered" evidence="1">
    <location>
        <begin position="1"/>
        <end position="28"/>
    </location>
</feature>
<evidence type="ECO:0000256" key="1">
    <source>
        <dbReference type="SAM" id="MobiDB-lite"/>
    </source>
</evidence>
<name>A0ABU7WMM7_9ACTN</name>
<dbReference type="RefSeq" id="WP_331785095.1">
    <property type="nucleotide sequence ID" value="NZ_JAVFKM010000001.1"/>
</dbReference>
<reference evidence="2 3" key="1">
    <citation type="submission" date="2023-08" db="EMBL/GenBank/DDBJ databases">
        <authorList>
            <person name="Sharma P."/>
            <person name="Verma V."/>
            <person name="Mohan M.K."/>
            <person name="Dubey A.K."/>
        </authorList>
    </citation>
    <scope>NUCLEOTIDE SEQUENCE [LARGE SCALE GENOMIC DNA]</scope>
    <source>
        <strain evidence="2 3">ADP4</strain>
    </source>
</reference>
<evidence type="ECO:0000313" key="3">
    <source>
        <dbReference type="Proteomes" id="UP001348265"/>
    </source>
</evidence>
<organism evidence="2 3">
    <name type="scientific">Streptomyces chrestomyceticus</name>
    <dbReference type="NCBI Taxonomy" id="68185"/>
    <lineage>
        <taxon>Bacteria</taxon>
        <taxon>Bacillati</taxon>
        <taxon>Actinomycetota</taxon>
        <taxon>Actinomycetes</taxon>
        <taxon>Kitasatosporales</taxon>
        <taxon>Streptomycetaceae</taxon>
        <taxon>Streptomyces</taxon>
    </lineage>
</organism>
<comment type="caution">
    <text evidence="2">The sequence shown here is derived from an EMBL/GenBank/DDBJ whole genome shotgun (WGS) entry which is preliminary data.</text>
</comment>
<evidence type="ECO:0000313" key="2">
    <source>
        <dbReference type="EMBL" id="MEF3111980.1"/>
    </source>
</evidence>
<dbReference type="EMBL" id="JAVFKM010000001">
    <property type="protein sequence ID" value="MEF3111980.1"/>
    <property type="molecule type" value="Genomic_DNA"/>
</dbReference>
<dbReference type="Proteomes" id="UP001348265">
    <property type="component" value="Unassembled WGS sequence"/>
</dbReference>
<accession>A0ABU7WMM7</accession>
<protein>
    <submittedName>
        <fullName evidence="2">Uncharacterized protein</fullName>
    </submittedName>
</protein>
<keyword evidence="3" id="KW-1185">Reference proteome</keyword>
<gene>
    <name evidence="2" type="ORF">RB636_02005</name>
</gene>
<sequence>MKQAGRGAGSPREHGLRARAPRRHSPLTLAEEVDKLSRSAADRAVAYQVTDGHSLVDREVVSPSTEA</sequence>
<proteinExistence type="predicted"/>